<comment type="caution">
    <text evidence="2">The sequence shown here is derived from an EMBL/GenBank/DDBJ whole genome shotgun (WGS) entry which is preliminary data.</text>
</comment>
<accession>A0AAD7DYH8</accession>
<organism evidence="2 3">
    <name type="scientific">Mycena rosella</name>
    <name type="common">Pink bonnet</name>
    <name type="synonym">Agaricus rosellus</name>
    <dbReference type="NCBI Taxonomy" id="1033263"/>
    <lineage>
        <taxon>Eukaryota</taxon>
        <taxon>Fungi</taxon>
        <taxon>Dikarya</taxon>
        <taxon>Basidiomycota</taxon>
        <taxon>Agaricomycotina</taxon>
        <taxon>Agaricomycetes</taxon>
        <taxon>Agaricomycetidae</taxon>
        <taxon>Agaricales</taxon>
        <taxon>Marasmiineae</taxon>
        <taxon>Mycenaceae</taxon>
        <taxon>Mycena</taxon>
    </lineage>
</organism>
<evidence type="ECO:0000256" key="1">
    <source>
        <dbReference type="SAM" id="MobiDB-lite"/>
    </source>
</evidence>
<reference evidence="2" key="1">
    <citation type="submission" date="2023-03" db="EMBL/GenBank/DDBJ databases">
        <title>Massive genome expansion in bonnet fungi (Mycena s.s.) driven by repeated elements and novel gene families across ecological guilds.</title>
        <authorList>
            <consortium name="Lawrence Berkeley National Laboratory"/>
            <person name="Harder C.B."/>
            <person name="Miyauchi S."/>
            <person name="Viragh M."/>
            <person name="Kuo A."/>
            <person name="Thoen E."/>
            <person name="Andreopoulos B."/>
            <person name="Lu D."/>
            <person name="Skrede I."/>
            <person name="Drula E."/>
            <person name="Henrissat B."/>
            <person name="Morin E."/>
            <person name="Kohler A."/>
            <person name="Barry K."/>
            <person name="LaButti K."/>
            <person name="Morin E."/>
            <person name="Salamov A."/>
            <person name="Lipzen A."/>
            <person name="Mereny Z."/>
            <person name="Hegedus B."/>
            <person name="Baldrian P."/>
            <person name="Stursova M."/>
            <person name="Weitz H."/>
            <person name="Taylor A."/>
            <person name="Grigoriev I.V."/>
            <person name="Nagy L.G."/>
            <person name="Martin F."/>
            <person name="Kauserud H."/>
        </authorList>
    </citation>
    <scope>NUCLEOTIDE SEQUENCE</scope>
    <source>
        <strain evidence="2">CBHHK067</strain>
    </source>
</reference>
<proteinExistence type="predicted"/>
<name>A0AAD7DYH8_MYCRO</name>
<dbReference type="Proteomes" id="UP001221757">
    <property type="component" value="Unassembled WGS sequence"/>
</dbReference>
<keyword evidence="3" id="KW-1185">Reference proteome</keyword>
<feature type="region of interest" description="Disordered" evidence="1">
    <location>
        <begin position="195"/>
        <end position="225"/>
    </location>
</feature>
<protein>
    <submittedName>
        <fullName evidence="2">Uncharacterized protein</fullName>
    </submittedName>
</protein>
<gene>
    <name evidence="2" type="ORF">B0H17DRAFT_1176584</name>
</gene>
<dbReference type="EMBL" id="JARKIE010000018">
    <property type="protein sequence ID" value="KAJ7701201.1"/>
    <property type="molecule type" value="Genomic_DNA"/>
</dbReference>
<dbReference type="AlphaFoldDB" id="A0AAD7DYH8"/>
<evidence type="ECO:0000313" key="2">
    <source>
        <dbReference type="EMBL" id="KAJ7701201.1"/>
    </source>
</evidence>
<sequence length="225" mass="25265">MKASFLAKYAVDLRLMSENICAPMFRLTAAPGLTRVDWLLTCGGSKPALIEFGDNIFEVEPPLRPPGRRGYLYLGGTDLRSTSFLTNSNWFYLSLEAMIKLAARYINCGADHLQLSYVQWKQPLHHSERPTARSEMRTTRSECSSFKVFWDAELEEKNHGRNEGSGNQGTHYQKGPLGRRKELPPEADHLVFCRHQDQRDIEGQEDPPGLSTASASSSAMYSGHA</sequence>
<evidence type="ECO:0000313" key="3">
    <source>
        <dbReference type="Proteomes" id="UP001221757"/>
    </source>
</evidence>
<feature type="region of interest" description="Disordered" evidence="1">
    <location>
        <begin position="157"/>
        <end position="181"/>
    </location>
</feature>